<dbReference type="Proteomes" id="UP000740926">
    <property type="component" value="Unassembled WGS sequence"/>
</dbReference>
<dbReference type="EMBL" id="JAANIU010013225">
    <property type="protein sequence ID" value="KAG1530082.1"/>
    <property type="molecule type" value="Genomic_DNA"/>
</dbReference>
<proteinExistence type="predicted"/>
<reference evidence="1 2" key="1">
    <citation type="journal article" date="2020" name="Microb. Genom.">
        <title>Genetic diversity of clinical and environmental Mucorales isolates obtained from an investigation of mucormycosis cases among solid organ transplant recipients.</title>
        <authorList>
            <person name="Nguyen M.H."/>
            <person name="Kaul D."/>
            <person name="Muto C."/>
            <person name="Cheng S.J."/>
            <person name="Richter R.A."/>
            <person name="Bruno V.M."/>
            <person name="Liu G."/>
            <person name="Beyhan S."/>
            <person name="Sundermann A.J."/>
            <person name="Mounaud S."/>
            <person name="Pasculle A.W."/>
            <person name="Nierman W.C."/>
            <person name="Driscoll E."/>
            <person name="Cumbie R."/>
            <person name="Clancy C.J."/>
            <person name="Dupont C.L."/>
        </authorList>
    </citation>
    <scope>NUCLEOTIDE SEQUENCE [LARGE SCALE GENOMIC DNA]</scope>
    <source>
        <strain evidence="1 2">GL24</strain>
    </source>
</reference>
<sequence>MRLGVRAALVAGNHKEVIDLTDIAIDTQVDFPELDAMRGRAADALGDKQTAMRHLEQAAAGESAPLSTQL</sequence>
<comment type="caution">
    <text evidence="1">The sequence shown here is derived from an EMBL/GenBank/DDBJ whole genome shotgun (WGS) entry which is preliminary data.</text>
</comment>
<name>A0A9P6XQ35_9FUNG</name>
<organism evidence="1 2">
    <name type="scientific">Rhizopus delemar</name>
    <dbReference type="NCBI Taxonomy" id="936053"/>
    <lineage>
        <taxon>Eukaryota</taxon>
        <taxon>Fungi</taxon>
        <taxon>Fungi incertae sedis</taxon>
        <taxon>Mucoromycota</taxon>
        <taxon>Mucoromycotina</taxon>
        <taxon>Mucoromycetes</taxon>
        <taxon>Mucorales</taxon>
        <taxon>Mucorineae</taxon>
        <taxon>Rhizopodaceae</taxon>
        <taxon>Rhizopus</taxon>
    </lineage>
</organism>
<accession>A0A9P6XQ35</accession>
<dbReference type="AlphaFoldDB" id="A0A9P6XQ35"/>
<protein>
    <submittedName>
        <fullName evidence="1">Uncharacterized protein</fullName>
    </submittedName>
</protein>
<evidence type="ECO:0000313" key="1">
    <source>
        <dbReference type="EMBL" id="KAG1530082.1"/>
    </source>
</evidence>
<gene>
    <name evidence="1" type="ORF">G6F50_017557</name>
</gene>
<evidence type="ECO:0000313" key="2">
    <source>
        <dbReference type="Proteomes" id="UP000740926"/>
    </source>
</evidence>
<keyword evidence="2" id="KW-1185">Reference proteome</keyword>